<feature type="non-terminal residue" evidence="2">
    <location>
        <position position="98"/>
    </location>
</feature>
<sequence length="98" mass="11464">MQLRAKQRTMNYIILYILILHLSSTKALKEDCGSNPEPFCDEHYEFRTADGSCNNLKYKEWGQSYRCYPRFGPSNYPDYYGRNITNELLANPRDLGNA</sequence>
<feature type="signal peptide" evidence="1">
    <location>
        <begin position="1"/>
        <end position="27"/>
    </location>
</feature>
<accession>A0A443RX61</accession>
<dbReference type="OrthoDB" id="6510997at2759"/>
<keyword evidence="3" id="KW-1185">Reference proteome</keyword>
<comment type="caution">
    <text evidence="2">The sequence shown here is derived from an EMBL/GenBank/DDBJ whole genome shotgun (WGS) entry which is preliminary data.</text>
</comment>
<keyword evidence="1" id="KW-0732">Signal</keyword>
<proteinExistence type="predicted"/>
<evidence type="ECO:0000256" key="1">
    <source>
        <dbReference type="SAM" id="SignalP"/>
    </source>
</evidence>
<name>A0A443RX61_9ACAR</name>
<protein>
    <submittedName>
        <fullName evidence="2">Uncharacterized protein</fullName>
    </submittedName>
</protein>
<feature type="chain" id="PRO_5018998652" evidence="1">
    <location>
        <begin position="28"/>
        <end position="98"/>
    </location>
</feature>
<gene>
    <name evidence="2" type="ORF">B4U80_14377</name>
</gene>
<evidence type="ECO:0000313" key="3">
    <source>
        <dbReference type="Proteomes" id="UP000288716"/>
    </source>
</evidence>
<dbReference type="Pfam" id="PF03098">
    <property type="entry name" value="An_peroxidase"/>
    <property type="match status" value="1"/>
</dbReference>
<dbReference type="AlphaFoldDB" id="A0A443RX61"/>
<dbReference type="EMBL" id="NCKV01023035">
    <property type="protein sequence ID" value="RWS19755.1"/>
    <property type="molecule type" value="Genomic_DNA"/>
</dbReference>
<dbReference type="GO" id="GO:0004601">
    <property type="term" value="F:peroxidase activity"/>
    <property type="evidence" value="ECO:0007669"/>
    <property type="project" value="InterPro"/>
</dbReference>
<dbReference type="GO" id="GO:0020037">
    <property type="term" value="F:heme binding"/>
    <property type="evidence" value="ECO:0007669"/>
    <property type="project" value="InterPro"/>
</dbReference>
<dbReference type="Gene3D" id="1.10.640.10">
    <property type="entry name" value="Haem peroxidase domain superfamily, animal type"/>
    <property type="match status" value="1"/>
</dbReference>
<evidence type="ECO:0000313" key="2">
    <source>
        <dbReference type="EMBL" id="RWS19755.1"/>
    </source>
</evidence>
<dbReference type="SUPFAM" id="SSF48113">
    <property type="entry name" value="Heme-dependent peroxidases"/>
    <property type="match status" value="1"/>
</dbReference>
<dbReference type="PROSITE" id="PS50292">
    <property type="entry name" value="PEROXIDASE_3"/>
    <property type="match status" value="1"/>
</dbReference>
<dbReference type="VEuPathDB" id="VectorBase:LDEU012285"/>
<dbReference type="InterPro" id="IPR019791">
    <property type="entry name" value="Haem_peroxidase_animal"/>
</dbReference>
<reference evidence="2 3" key="1">
    <citation type="journal article" date="2018" name="Gigascience">
        <title>Genomes of trombidid mites reveal novel predicted allergens and laterally-transferred genes associated with secondary metabolism.</title>
        <authorList>
            <person name="Dong X."/>
            <person name="Chaisiri K."/>
            <person name="Xia D."/>
            <person name="Armstrong S.D."/>
            <person name="Fang Y."/>
            <person name="Donnelly M.J."/>
            <person name="Kadowaki T."/>
            <person name="McGarry J.W."/>
            <person name="Darby A.C."/>
            <person name="Makepeace B.L."/>
        </authorList>
    </citation>
    <scope>NUCLEOTIDE SEQUENCE [LARGE SCALE GENOMIC DNA]</scope>
    <source>
        <strain evidence="2">UoL-UT</strain>
    </source>
</reference>
<dbReference type="InterPro" id="IPR037120">
    <property type="entry name" value="Haem_peroxidase_sf_animal"/>
</dbReference>
<dbReference type="InterPro" id="IPR010255">
    <property type="entry name" value="Haem_peroxidase_sf"/>
</dbReference>
<organism evidence="2 3">
    <name type="scientific">Leptotrombidium deliense</name>
    <dbReference type="NCBI Taxonomy" id="299467"/>
    <lineage>
        <taxon>Eukaryota</taxon>
        <taxon>Metazoa</taxon>
        <taxon>Ecdysozoa</taxon>
        <taxon>Arthropoda</taxon>
        <taxon>Chelicerata</taxon>
        <taxon>Arachnida</taxon>
        <taxon>Acari</taxon>
        <taxon>Acariformes</taxon>
        <taxon>Trombidiformes</taxon>
        <taxon>Prostigmata</taxon>
        <taxon>Anystina</taxon>
        <taxon>Parasitengona</taxon>
        <taxon>Trombiculoidea</taxon>
        <taxon>Trombiculidae</taxon>
        <taxon>Leptotrombidium</taxon>
    </lineage>
</organism>
<dbReference type="GO" id="GO:0006979">
    <property type="term" value="P:response to oxidative stress"/>
    <property type="evidence" value="ECO:0007669"/>
    <property type="project" value="InterPro"/>
</dbReference>
<dbReference type="Proteomes" id="UP000288716">
    <property type="component" value="Unassembled WGS sequence"/>
</dbReference>